<keyword evidence="6" id="KW-1185">Reference proteome</keyword>
<feature type="compositionally biased region" description="Basic and acidic residues" evidence="4">
    <location>
        <begin position="456"/>
        <end position="469"/>
    </location>
</feature>
<dbReference type="Proteomes" id="UP000291343">
    <property type="component" value="Unassembled WGS sequence"/>
</dbReference>
<dbReference type="PROSITE" id="PS50005">
    <property type="entry name" value="TPR"/>
    <property type="match status" value="2"/>
</dbReference>
<proteinExistence type="predicted"/>
<dbReference type="SMR" id="A0A482XEP1"/>
<dbReference type="InterPro" id="IPR019734">
    <property type="entry name" value="TPR_rpt"/>
</dbReference>
<feature type="compositionally biased region" description="Low complexity" evidence="4">
    <location>
        <begin position="276"/>
        <end position="304"/>
    </location>
</feature>
<dbReference type="Gene3D" id="1.25.40.10">
    <property type="entry name" value="Tetratricopeptide repeat domain"/>
    <property type="match status" value="1"/>
</dbReference>
<dbReference type="InterPro" id="IPR013105">
    <property type="entry name" value="TPR_2"/>
</dbReference>
<feature type="region of interest" description="Disordered" evidence="4">
    <location>
        <begin position="238"/>
        <end position="354"/>
    </location>
</feature>
<dbReference type="Pfam" id="PF13181">
    <property type="entry name" value="TPR_8"/>
    <property type="match status" value="1"/>
</dbReference>
<dbReference type="InParanoid" id="A0A482XEP1"/>
<dbReference type="STRING" id="195883.A0A482XEP1"/>
<feature type="compositionally biased region" description="Basic residues" evidence="4">
    <location>
        <begin position="429"/>
        <end position="455"/>
    </location>
</feature>
<organism evidence="5 6">
    <name type="scientific">Laodelphax striatellus</name>
    <name type="common">Small brown planthopper</name>
    <name type="synonym">Delphax striatella</name>
    <dbReference type="NCBI Taxonomy" id="195883"/>
    <lineage>
        <taxon>Eukaryota</taxon>
        <taxon>Metazoa</taxon>
        <taxon>Ecdysozoa</taxon>
        <taxon>Arthropoda</taxon>
        <taxon>Hexapoda</taxon>
        <taxon>Insecta</taxon>
        <taxon>Pterygota</taxon>
        <taxon>Neoptera</taxon>
        <taxon>Paraneoptera</taxon>
        <taxon>Hemiptera</taxon>
        <taxon>Auchenorrhyncha</taxon>
        <taxon>Fulgoroidea</taxon>
        <taxon>Delphacidae</taxon>
        <taxon>Criomorphinae</taxon>
        <taxon>Laodelphax</taxon>
    </lineage>
</organism>
<feature type="compositionally biased region" description="Basic and acidic residues" evidence="4">
    <location>
        <begin position="651"/>
        <end position="688"/>
    </location>
</feature>
<feature type="compositionally biased region" description="Basic and acidic residues" evidence="4">
    <location>
        <begin position="704"/>
        <end position="714"/>
    </location>
</feature>
<feature type="compositionally biased region" description="Basic residues" evidence="4">
    <location>
        <begin position="909"/>
        <end position="923"/>
    </location>
</feature>
<evidence type="ECO:0000256" key="4">
    <source>
        <dbReference type="SAM" id="MobiDB-lite"/>
    </source>
</evidence>
<feature type="repeat" description="TPR" evidence="3">
    <location>
        <begin position="109"/>
        <end position="142"/>
    </location>
</feature>
<dbReference type="EMBL" id="QKKF02011155">
    <property type="protein sequence ID" value="RZF44316.1"/>
    <property type="molecule type" value="Genomic_DNA"/>
</dbReference>
<feature type="compositionally biased region" description="Low complexity" evidence="4">
    <location>
        <begin position="247"/>
        <end position="259"/>
    </location>
</feature>
<dbReference type="OrthoDB" id="1914839at2759"/>
<dbReference type="Pfam" id="PF07719">
    <property type="entry name" value="TPR_2"/>
    <property type="match status" value="1"/>
</dbReference>
<dbReference type="InterPro" id="IPR039190">
    <property type="entry name" value="TTC14"/>
</dbReference>
<keyword evidence="2 3" id="KW-0802">TPR repeat</keyword>
<evidence type="ECO:0000256" key="3">
    <source>
        <dbReference type="PROSITE-ProRule" id="PRU00339"/>
    </source>
</evidence>
<feature type="region of interest" description="Disordered" evidence="4">
    <location>
        <begin position="417"/>
        <end position="497"/>
    </location>
</feature>
<feature type="compositionally biased region" description="Basic residues" evidence="4">
    <location>
        <begin position="790"/>
        <end position="799"/>
    </location>
</feature>
<comment type="caution">
    <text evidence="5">The sequence shown here is derived from an EMBL/GenBank/DDBJ whole genome shotgun (WGS) entry which is preliminary data.</text>
</comment>
<dbReference type="SMART" id="SM00028">
    <property type="entry name" value="TPR"/>
    <property type="match status" value="3"/>
</dbReference>
<dbReference type="SUPFAM" id="SSF48452">
    <property type="entry name" value="TPR-like"/>
    <property type="match status" value="1"/>
</dbReference>
<name>A0A482XEP1_LAOST</name>
<dbReference type="InterPro" id="IPR011990">
    <property type="entry name" value="TPR-like_helical_dom_sf"/>
</dbReference>
<feature type="compositionally biased region" description="Basic and acidic residues" evidence="4">
    <location>
        <begin position="924"/>
        <end position="967"/>
    </location>
</feature>
<gene>
    <name evidence="5" type="ORF">LSTR_LSTR006866</name>
</gene>
<evidence type="ECO:0000256" key="1">
    <source>
        <dbReference type="ARBA" id="ARBA00022737"/>
    </source>
</evidence>
<keyword evidence="1" id="KW-0677">Repeat</keyword>
<feature type="compositionally biased region" description="Basic residues" evidence="4">
    <location>
        <begin position="260"/>
        <end position="275"/>
    </location>
</feature>
<evidence type="ECO:0000313" key="5">
    <source>
        <dbReference type="EMBL" id="RZF44316.1"/>
    </source>
</evidence>
<feature type="compositionally biased region" description="Gly residues" evidence="4">
    <location>
        <begin position="875"/>
        <end position="887"/>
    </location>
</feature>
<feature type="region of interest" description="Disordered" evidence="4">
    <location>
        <begin position="642"/>
        <end position="1004"/>
    </location>
</feature>
<dbReference type="AlphaFoldDB" id="A0A482XEP1"/>
<evidence type="ECO:0000256" key="2">
    <source>
        <dbReference type="ARBA" id="ARBA00022803"/>
    </source>
</evidence>
<feature type="compositionally biased region" description="Basic and acidic residues" evidence="4">
    <location>
        <begin position="417"/>
        <end position="428"/>
    </location>
</feature>
<dbReference type="PANTHER" id="PTHR23184">
    <property type="entry name" value="TETRATRICOPEPTIDE REPEAT PROTEIN 14"/>
    <property type="match status" value="1"/>
</dbReference>
<feature type="compositionally biased region" description="Basic and acidic residues" evidence="4">
    <location>
        <begin position="982"/>
        <end position="997"/>
    </location>
</feature>
<feature type="repeat" description="TPR" evidence="3">
    <location>
        <begin position="150"/>
        <end position="183"/>
    </location>
</feature>
<accession>A0A482XEP1</accession>
<feature type="compositionally biased region" description="Basic and acidic residues" evidence="4">
    <location>
        <begin position="832"/>
        <end position="847"/>
    </location>
</feature>
<feature type="compositionally biased region" description="Basic residues" evidence="4">
    <location>
        <begin position="307"/>
        <end position="316"/>
    </location>
</feature>
<sequence>MFPQCRQAQEGNNGETYSEMLEKAVGFNNPNNINCLSNALGLGMNNFSCMSALREKFPESEFASELRQVQASRWAHRSVADGIEHFKAKRHGDAFQCLNRALNIDPRNIEGLVARGALHANSCSFKKAIEDFETALKLNPNHQNARKYLGETLVAYGRSFEEENKMDEAIKAYESCLAILPYHEEAQNSIDYIKNKKANGTSKLAAADVSSIAGLTLNKAQGVKDTLKQLLGESAAAGNHLKDDGHSSAADKAGSSANSAKKKKKDKKRRRHRRSSSTSSSSSSASSSSSSSSSSSDSSSASSQDSHHKKKHKRKDKERERDRERSLSPLSKRMAMMDSGLDNEGLSGSAMRVHYNPPAMPNTFTTLQAAQQVMEVNEKSDKESEYEQRVRKFLAQTKGDSDYEEKVRKFLDETAKWKKEKKAIEEKSKKKKKKEKKAKNKSKKKKREEKRKKKALKELEEKKLREALKRGRRRRSSASLRAGADEEDDDEDSFVFGEKPDQAIRMLSMGNIRELEDLQSKLSAYYAKGEKESASPPPPPLKKKDLSAEKSIGLAKNKISPKMMYEDQDEPKEDDSPPPPPPLPSRNLTSSLLVKKRLELLNASATGESPLPHIAAAPKEAAPVTPQRLADIMPPKFKMQIGNVGNRLKGKKIEDQSSRDMWEDDRERNDRELTRFVFVKDGDADERGGGGGGGGDEDGSDAMKSPEVKKKDEEGSGVGAGENSFRLSRSPDVKPQKRKLRARTSDSESSDSGARRGGDDSSQSRSRSRSRKKYSSESPKKYSSESRSSSYHRKERSRSKSGSYRSRSRRYRSSESGSYRSRSYSRSRSRSRSGDYRRSRSRSDDRYHYRKYVGRYPRNRGTYYRPRFQNYKSPRGGGGYGGGGGGQRGHRNRGYGNRGGNRGYGAPRMRGRGRPRFFHHKYGERRDYRRYDRGGSRSDEDDLSPMRKVESAKERIDKMLGAEEKRHSGPLSEGEERDDDFIDRKDYDGKWAKEPEGPRLPPHQ</sequence>
<feature type="region of interest" description="Disordered" evidence="4">
    <location>
        <begin position="527"/>
        <end position="590"/>
    </location>
</feature>
<feature type="compositionally biased region" description="Basic and acidic residues" evidence="4">
    <location>
        <begin position="774"/>
        <end position="784"/>
    </location>
</feature>
<evidence type="ECO:0000313" key="6">
    <source>
        <dbReference type="Proteomes" id="UP000291343"/>
    </source>
</evidence>
<reference evidence="5 6" key="1">
    <citation type="journal article" date="2017" name="Gigascience">
        <title>Genome sequence of the small brown planthopper, Laodelphax striatellus.</title>
        <authorList>
            <person name="Zhu J."/>
            <person name="Jiang F."/>
            <person name="Wang X."/>
            <person name="Yang P."/>
            <person name="Bao Y."/>
            <person name="Zhao W."/>
            <person name="Wang W."/>
            <person name="Lu H."/>
            <person name="Wang Q."/>
            <person name="Cui N."/>
            <person name="Li J."/>
            <person name="Chen X."/>
            <person name="Luo L."/>
            <person name="Yu J."/>
            <person name="Kang L."/>
            <person name="Cui F."/>
        </authorList>
    </citation>
    <scope>NUCLEOTIDE SEQUENCE [LARGE SCALE GENOMIC DNA]</scope>
    <source>
        <strain evidence="5">Lst14</strain>
    </source>
</reference>
<dbReference type="PANTHER" id="PTHR23184:SF9">
    <property type="entry name" value="TETRATRICOPEPTIDE REPEAT PROTEIN 14"/>
    <property type="match status" value="1"/>
</dbReference>
<protein>
    <submittedName>
        <fullName evidence="5">Uncharacterized protein</fullName>
    </submittedName>
</protein>
<feature type="compositionally biased region" description="Basic and acidic residues" evidence="4">
    <location>
        <begin position="317"/>
        <end position="326"/>
    </location>
</feature>